<gene>
    <name evidence="7" type="ORF">NDI56_07615</name>
</gene>
<dbReference type="SUPFAM" id="SSF46689">
    <property type="entry name" value="Homeodomain-like"/>
    <property type="match status" value="1"/>
</dbReference>
<evidence type="ECO:0000259" key="6">
    <source>
        <dbReference type="PROSITE" id="PS50977"/>
    </source>
</evidence>
<feature type="DNA-binding region" description="H-T-H motif" evidence="5">
    <location>
        <begin position="31"/>
        <end position="50"/>
    </location>
</feature>
<dbReference type="InterPro" id="IPR036271">
    <property type="entry name" value="Tet_transcr_reg_TetR-rel_C_sf"/>
</dbReference>
<keyword evidence="8" id="KW-1185">Reference proteome</keyword>
<evidence type="ECO:0000256" key="4">
    <source>
        <dbReference type="ARBA" id="ARBA00023163"/>
    </source>
</evidence>
<dbReference type="PANTHER" id="PTHR30055">
    <property type="entry name" value="HTH-TYPE TRANSCRIPTIONAL REGULATOR RUTR"/>
    <property type="match status" value="1"/>
</dbReference>
<keyword evidence="1" id="KW-0678">Repressor</keyword>
<comment type="caution">
    <text evidence="7">The sequence shown here is derived from an EMBL/GenBank/DDBJ whole genome shotgun (WGS) entry which is preliminary data.</text>
</comment>
<dbReference type="InterPro" id="IPR001647">
    <property type="entry name" value="HTH_TetR"/>
</dbReference>
<feature type="domain" description="HTH tetR-type" evidence="6">
    <location>
        <begin position="8"/>
        <end position="68"/>
    </location>
</feature>
<dbReference type="Pfam" id="PF13977">
    <property type="entry name" value="TetR_C_6"/>
    <property type="match status" value="1"/>
</dbReference>
<evidence type="ECO:0000256" key="1">
    <source>
        <dbReference type="ARBA" id="ARBA00022491"/>
    </source>
</evidence>
<evidence type="ECO:0000313" key="8">
    <source>
        <dbReference type="Proteomes" id="UP001259659"/>
    </source>
</evidence>
<dbReference type="Pfam" id="PF00440">
    <property type="entry name" value="TetR_N"/>
    <property type="match status" value="1"/>
</dbReference>
<name>A0ABU2FAF5_9EURY</name>
<keyword evidence="4" id="KW-0804">Transcription</keyword>
<proteinExistence type="predicted"/>
<evidence type="ECO:0000256" key="5">
    <source>
        <dbReference type="PROSITE-ProRule" id="PRU00335"/>
    </source>
</evidence>
<dbReference type="PANTHER" id="PTHR30055:SF226">
    <property type="entry name" value="HTH-TYPE TRANSCRIPTIONAL REGULATOR PKSA"/>
    <property type="match status" value="1"/>
</dbReference>
<dbReference type="SUPFAM" id="SSF48498">
    <property type="entry name" value="Tetracyclin repressor-like, C-terminal domain"/>
    <property type="match status" value="1"/>
</dbReference>
<dbReference type="InterPro" id="IPR039538">
    <property type="entry name" value="BetI_C"/>
</dbReference>
<keyword evidence="3 5" id="KW-0238">DNA-binding</keyword>
<dbReference type="EMBL" id="JAMQON010000001">
    <property type="protein sequence ID" value="MDS0259258.1"/>
    <property type="molecule type" value="Genomic_DNA"/>
</dbReference>
<organism evidence="7 8">
    <name type="scientific">Haloarcula saliterrae</name>
    <dbReference type="NCBI Taxonomy" id="2950534"/>
    <lineage>
        <taxon>Archaea</taxon>
        <taxon>Methanobacteriati</taxon>
        <taxon>Methanobacteriota</taxon>
        <taxon>Stenosarchaea group</taxon>
        <taxon>Halobacteria</taxon>
        <taxon>Halobacteriales</taxon>
        <taxon>Haloarculaceae</taxon>
        <taxon>Haloarcula</taxon>
    </lineage>
</organism>
<evidence type="ECO:0000256" key="2">
    <source>
        <dbReference type="ARBA" id="ARBA00023015"/>
    </source>
</evidence>
<dbReference type="PROSITE" id="PS50977">
    <property type="entry name" value="HTH_TETR_2"/>
    <property type="match status" value="1"/>
</dbReference>
<dbReference type="RefSeq" id="WP_310918843.1">
    <property type="nucleotide sequence ID" value="NZ_JAMQON010000001.1"/>
</dbReference>
<dbReference type="InterPro" id="IPR009057">
    <property type="entry name" value="Homeodomain-like_sf"/>
</dbReference>
<evidence type="ECO:0000313" key="7">
    <source>
        <dbReference type="EMBL" id="MDS0259258.1"/>
    </source>
</evidence>
<keyword evidence="2" id="KW-0805">Transcription regulation</keyword>
<dbReference type="Proteomes" id="UP001259659">
    <property type="component" value="Unassembled WGS sequence"/>
</dbReference>
<sequence length="197" mass="21357">MASTDIGEDARAEVAVAVQEALAQHGYERLTTAKIAEHYPNSEAGLYYYFDSKDEMIAAFLEHAAYYLSEDLLQVDTDAPEEALRNACAFLFRTPEHEYAGIAVAIMELLSHAPYNETLRGPLLELETACLDALTDIVESGIEQDVFRQVDPRATAAFLLAAADGSTGIAVALEMDVADDLEAGWSAYVDSLLAESA</sequence>
<accession>A0ABU2FAF5</accession>
<reference evidence="7 8" key="1">
    <citation type="submission" date="2022-06" db="EMBL/GenBank/DDBJ databases">
        <title>Haloarcula sp. a new haloarchaeum isolate from saline soil.</title>
        <authorList>
            <person name="Strakova D."/>
            <person name="Galisteo C."/>
            <person name="Sanchez-Porro C."/>
            <person name="Ventosa A."/>
        </authorList>
    </citation>
    <scope>NUCLEOTIDE SEQUENCE [LARGE SCALE GENOMIC DNA]</scope>
    <source>
        <strain evidence="7 8">S1CR25-12</strain>
    </source>
</reference>
<evidence type="ECO:0000256" key="3">
    <source>
        <dbReference type="ARBA" id="ARBA00023125"/>
    </source>
</evidence>
<dbReference type="InterPro" id="IPR050109">
    <property type="entry name" value="HTH-type_TetR-like_transc_reg"/>
</dbReference>
<protein>
    <submittedName>
        <fullName evidence="7">TetR/AcrR family transcriptional regulator</fullName>
    </submittedName>
</protein>
<dbReference type="Gene3D" id="1.10.357.10">
    <property type="entry name" value="Tetracycline Repressor, domain 2"/>
    <property type="match status" value="1"/>
</dbReference>